<feature type="signal peptide" evidence="6">
    <location>
        <begin position="1"/>
        <end position="21"/>
    </location>
</feature>
<evidence type="ECO:0000313" key="12">
    <source>
        <dbReference type="Proteomes" id="UP000183040"/>
    </source>
</evidence>
<feature type="chain" id="PRO_5010267356" evidence="6">
    <location>
        <begin position="22"/>
        <end position="546"/>
    </location>
</feature>
<proteinExistence type="inferred from homology"/>
<reference evidence="10" key="3">
    <citation type="journal article" date="2018" name="BMC Genomics">
        <title>Whole genome sequencing and function prediction of 133 gut anaerobes isolated from chicken caecum in pure cultures.</title>
        <authorList>
            <person name="Medvecky M."/>
            <person name="Cejkova D."/>
            <person name="Polansky O."/>
            <person name="Karasova D."/>
            <person name="Kubasova T."/>
            <person name="Cizek A."/>
            <person name="Rychlik I."/>
        </authorList>
    </citation>
    <scope>NUCLEOTIDE SEQUENCE</scope>
    <source>
        <strain evidence="10">An109</strain>
    </source>
</reference>
<keyword evidence="3 6" id="KW-0732">Signal</keyword>
<dbReference type="EMBL" id="FNRP01000022">
    <property type="protein sequence ID" value="SEB00071.1"/>
    <property type="molecule type" value="Genomic_DNA"/>
</dbReference>
<reference evidence="13" key="2">
    <citation type="submission" date="2017-04" db="EMBL/GenBank/DDBJ databases">
        <title>Function of individual gut microbiota members based on whole genome sequencing of pure cultures obtained from chicken caecum.</title>
        <authorList>
            <person name="Medvecky M."/>
            <person name="Cejkova D."/>
            <person name="Polansky O."/>
            <person name="Karasova D."/>
            <person name="Kubasova T."/>
            <person name="Cizek A."/>
            <person name="Rychlik I."/>
        </authorList>
    </citation>
    <scope>NUCLEOTIDE SEQUENCE [LARGE SCALE GENOMIC DNA]</scope>
    <source>
        <strain evidence="13">An109</strain>
    </source>
</reference>
<evidence type="ECO:0000313" key="13">
    <source>
        <dbReference type="Proteomes" id="UP000196036"/>
    </source>
</evidence>
<comment type="similarity">
    <text evidence="2">Belongs to the SusD family.</text>
</comment>
<dbReference type="Proteomes" id="UP000183040">
    <property type="component" value="Unassembled WGS sequence"/>
</dbReference>
<evidence type="ECO:0000259" key="8">
    <source>
        <dbReference type="Pfam" id="PF14322"/>
    </source>
</evidence>
<feature type="domain" description="SusD-like N-terminal" evidence="8">
    <location>
        <begin position="22"/>
        <end position="214"/>
    </location>
</feature>
<keyword evidence="5" id="KW-0998">Cell outer membrane</keyword>
<evidence type="ECO:0000256" key="4">
    <source>
        <dbReference type="ARBA" id="ARBA00023136"/>
    </source>
</evidence>
<evidence type="ECO:0000313" key="9">
    <source>
        <dbReference type="EMBL" id="MCA4705653.1"/>
    </source>
</evidence>
<evidence type="ECO:0000256" key="1">
    <source>
        <dbReference type="ARBA" id="ARBA00004442"/>
    </source>
</evidence>
<gene>
    <name evidence="10" type="ORF">B5E52_03150</name>
    <name evidence="9" type="ORF">LD004_18795</name>
    <name evidence="11" type="ORF">SAMN04487924_12236</name>
</gene>
<reference evidence="9" key="4">
    <citation type="submission" date="2023-08" db="EMBL/GenBank/DDBJ databases">
        <title>Mucin Metabolism Genes Underlie the Key Renovations of Bacteroides xylanisolvens Genomes in Captive Great Apes.</title>
        <authorList>
            <person name="Nishida A.H."/>
        </authorList>
    </citation>
    <scope>NUCLEOTIDE SEQUENCE</scope>
    <source>
        <strain evidence="9">P13.H9</strain>
    </source>
</reference>
<evidence type="ECO:0000256" key="2">
    <source>
        <dbReference type="ARBA" id="ARBA00006275"/>
    </source>
</evidence>
<sequence>MKKILKYIGCVVCLLAFTNCADFLDREPTDALAKEKVWTSDTYALNAVNGLYRVSTLALQGYGFRFSSWGPDGFNYFYSSSMETGIATPSEGYFLDFYTNWYNMIRVANEVIYNLDGNENITADLRDRLIGEARFFRGMGYFLLWHFFGDVVLRDKPLPVNETNLPKTPADQILSFCRKDFEAARDILPVSHSDGDWGRITKGAAITMLGKTYLYNKEWGKAADELKKLLSIPYTYDLVQNYADLFNWKTEKNNEVVYSLQYVGVTDYGSPYDAWYGSRSNNSYGGAECVASYVTMSNYTYKDGSPINFSAMPKRSSYEDETSYGIDLMNWYEGLLASANLDKRMAANIIMPTSSFLGKDNTQFKLYWPYSAYADREEEPYALRLEFSSYALLPWRKLVNVGSDNEKASPTDFPLIRFADVLLMYAEAINESEGPTDEVYKAVKRVRNRAGLDPLPNGMSQKQMQRAIRLERLREFPGEGHLLLDVRRWELADTSDPVFGLNNDVLDFRGEKLFTRVFPKKYYQWPIPQADLEINKAIEQNPLWVE</sequence>
<organism evidence="11 12">
    <name type="scientific">Bacteroides xylanisolvens</name>
    <dbReference type="NCBI Taxonomy" id="371601"/>
    <lineage>
        <taxon>Bacteria</taxon>
        <taxon>Pseudomonadati</taxon>
        <taxon>Bacteroidota</taxon>
        <taxon>Bacteroidia</taxon>
        <taxon>Bacteroidales</taxon>
        <taxon>Bacteroidaceae</taxon>
        <taxon>Bacteroides</taxon>
    </lineage>
</organism>
<accession>A0A1H4FSE4</accession>
<dbReference type="Proteomes" id="UP001198461">
    <property type="component" value="Unassembled WGS sequence"/>
</dbReference>
<reference evidence="11 12" key="1">
    <citation type="submission" date="2016-10" db="EMBL/GenBank/DDBJ databases">
        <authorList>
            <person name="de Groot N.N."/>
        </authorList>
    </citation>
    <scope>NUCLEOTIDE SEQUENCE [LARGE SCALE GENOMIC DNA]</scope>
    <source>
        <strain evidence="11 12">NLAE-zl-G339</strain>
    </source>
</reference>
<evidence type="ECO:0000259" key="7">
    <source>
        <dbReference type="Pfam" id="PF07980"/>
    </source>
</evidence>
<dbReference type="Pfam" id="PF07980">
    <property type="entry name" value="SusD_RagB"/>
    <property type="match status" value="1"/>
</dbReference>
<dbReference type="AlphaFoldDB" id="A0A1H4FSE4"/>
<name>A0A1H4FSE4_9BACE</name>
<keyword evidence="4" id="KW-0472">Membrane</keyword>
<dbReference type="Proteomes" id="UP000196036">
    <property type="component" value="Unassembled WGS sequence"/>
</dbReference>
<protein>
    <submittedName>
        <fullName evidence="9">RagB/SusD family nutrient uptake outer membrane protein</fullName>
    </submittedName>
    <submittedName>
        <fullName evidence="11">Starch-binding associating with outer membrane</fullName>
    </submittedName>
</protein>
<comment type="subcellular location">
    <subcellularLocation>
        <location evidence="1">Cell outer membrane</location>
    </subcellularLocation>
</comment>
<evidence type="ECO:0000313" key="10">
    <source>
        <dbReference type="EMBL" id="OUQ73528.1"/>
    </source>
</evidence>
<evidence type="ECO:0000256" key="3">
    <source>
        <dbReference type="ARBA" id="ARBA00022729"/>
    </source>
</evidence>
<dbReference type="GO" id="GO:0009279">
    <property type="term" value="C:cell outer membrane"/>
    <property type="evidence" value="ECO:0007669"/>
    <property type="project" value="UniProtKB-SubCell"/>
</dbReference>
<dbReference type="EMBL" id="JAIWYE010000033">
    <property type="protein sequence ID" value="MCA4705653.1"/>
    <property type="molecule type" value="Genomic_DNA"/>
</dbReference>
<dbReference type="SUPFAM" id="SSF48452">
    <property type="entry name" value="TPR-like"/>
    <property type="match status" value="1"/>
</dbReference>
<dbReference type="Gene3D" id="1.25.40.390">
    <property type="match status" value="1"/>
</dbReference>
<feature type="domain" description="RagB/SusD" evidence="7">
    <location>
        <begin position="258"/>
        <end position="544"/>
    </location>
</feature>
<dbReference type="Pfam" id="PF14322">
    <property type="entry name" value="SusD-like_3"/>
    <property type="match status" value="1"/>
</dbReference>
<dbReference type="EMBL" id="NFLW01000004">
    <property type="protein sequence ID" value="OUQ73528.1"/>
    <property type="molecule type" value="Genomic_DNA"/>
</dbReference>
<evidence type="ECO:0000256" key="6">
    <source>
        <dbReference type="SAM" id="SignalP"/>
    </source>
</evidence>
<dbReference type="RefSeq" id="WP_074707388.1">
    <property type="nucleotide sequence ID" value="NZ_FNRP01000022.1"/>
</dbReference>
<evidence type="ECO:0000313" key="11">
    <source>
        <dbReference type="EMBL" id="SEB00071.1"/>
    </source>
</evidence>
<dbReference type="InterPro" id="IPR011990">
    <property type="entry name" value="TPR-like_helical_dom_sf"/>
</dbReference>
<dbReference type="InterPro" id="IPR033985">
    <property type="entry name" value="SusD-like_N"/>
</dbReference>
<evidence type="ECO:0000256" key="5">
    <source>
        <dbReference type="ARBA" id="ARBA00023237"/>
    </source>
</evidence>
<dbReference type="InterPro" id="IPR012944">
    <property type="entry name" value="SusD_RagB_dom"/>
</dbReference>